<accession>A0ABY8A4B9</accession>
<name>A0ABY8A4B9_9ACTN</name>
<keyword evidence="3" id="KW-0482">Metalloprotease</keyword>
<dbReference type="Pfam" id="PF02517">
    <property type="entry name" value="Rce1-like"/>
    <property type="match status" value="1"/>
</dbReference>
<keyword evidence="4" id="KW-1185">Reference proteome</keyword>
<reference evidence="3 4" key="1">
    <citation type="submission" date="2022-03" db="EMBL/GenBank/DDBJ databases">
        <title>Streptomyces yunnanensis P86,complete genome.</title>
        <authorList>
            <person name="Chen S."/>
            <person name="Zhang Q."/>
        </authorList>
    </citation>
    <scope>NUCLEOTIDE SEQUENCE [LARGE SCALE GENOMIC DNA]</scope>
    <source>
        <strain evidence="3 4">P86</strain>
    </source>
</reference>
<gene>
    <name evidence="3" type="ORF">MOV08_06945</name>
</gene>
<keyword evidence="1" id="KW-1133">Transmembrane helix</keyword>
<feature type="transmembrane region" description="Helical" evidence="1">
    <location>
        <begin position="142"/>
        <end position="163"/>
    </location>
</feature>
<sequence>MRLPASALMFLCPAIAAVVLVHRREGRAGVVQLLKRVGDFARVPRKRWYAIAVATPAAVALATYGGMRAAGADSTLPMPLMTAPVLFATFLVAAAFEEVGWTGYATAPMLRRWGALSASLLLGGFWGVWHLVPLLQAHHGALWIAGWFVGTVAARLVMVWLYLHTGGSVPAAMCLHAMLNVYAALIPHYDLDRTPVITGGLTALLAAGVVVAARRGQGRKVWRVGRGKPSTPGEVPC</sequence>
<protein>
    <submittedName>
        <fullName evidence="3">CPBP family intramembrane metalloprotease</fullName>
    </submittedName>
</protein>
<evidence type="ECO:0000313" key="3">
    <source>
        <dbReference type="EMBL" id="WEB39059.1"/>
    </source>
</evidence>
<keyword evidence="1" id="KW-0812">Transmembrane</keyword>
<organism evidence="3 4">
    <name type="scientific">Streptomyces yunnanensis</name>
    <dbReference type="NCBI Taxonomy" id="156453"/>
    <lineage>
        <taxon>Bacteria</taxon>
        <taxon>Bacillati</taxon>
        <taxon>Actinomycetota</taxon>
        <taxon>Actinomycetes</taxon>
        <taxon>Kitasatosporales</taxon>
        <taxon>Streptomycetaceae</taxon>
        <taxon>Streptomyces</taxon>
    </lineage>
</organism>
<dbReference type="InterPro" id="IPR042150">
    <property type="entry name" value="MmRce1-like"/>
</dbReference>
<dbReference type="EMBL" id="CP095749">
    <property type="protein sequence ID" value="WEB39059.1"/>
    <property type="molecule type" value="Genomic_DNA"/>
</dbReference>
<keyword evidence="3" id="KW-0378">Hydrolase</keyword>
<dbReference type="Proteomes" id="UP001218629">
    <property type="component" value="Chromosome"/>
</dbReference>
<feature type="domain" description="CAAX prenyl protease 2/Lysostaphin resistance protein A-like" evidence="2">
    <location>
        <begin position="82"/>
        <end position="181"/>
    </location>
</feature>
<dbReference type="RefSeq" id="WP_275306715.1">
    <property type="nucleotide sequence ID" value="NZ_CP095749.1"/>
</dbReference>
<proteinExistence type="predicted"/>
<evidence type="ECO:0000313" key="4">
    <source>
        <dbReference type="Proteomes" id="UP001218629"/>
    </source>
</evidence>
<evidence type="ECO:0000259" key="2">
    <source>
        <dbReference type="Pfam" id="PF02517"/>
    </source>
</evidence>
<feature type="transmembrane region" description="Helical" evidence="1">
    <location>
        <begin position="196"/>
        <end position="213"/>
    </location>
</feature>
<dbReference type="PANTHER" id="PTHR35797">
    <property type="entry name" value="PROTEASE-RELATED"/>
    <property type="match status" value="1"/>
</dbReference>
<feature type="transmembrane region" description="Helical" evidence="1">
    <location>
        <begin position="76"/>
        <end position="96"/>
    </location>
</feature>
<feature type="transmembrane region" description="Helical" evidence="1">
    <location>
        <begin position="47"/>
        <end position="64"/>
    </location>
</feature>
<keyword evidence="3" id="KW-0645">Protease</keyword>
<evidence type="ECO:0000256" key="1">
    <source>
        <dbReference type="SAM" id="Phobius"/>
    </source>
</evidence>
<dbReference type="GO" id="GO:0008237">
    <property type="term" value="F:metallopeptidase activity"/>
    <property type="evidence" value="ECO:0007669"/>
    <property type="project" value="UniProtKB-KW"/>
</dbReference>
<feature type="transmembrane region" description="Helical" evidence="1">
    <location>
        <begin position="116"/>
        <end position="135"/>
    </location>
</feature>
<dbReference type="PANTHER" id="PTHR35797:SF1">
    <property type="entry name" value="PROTEASE"/>
    <property type="match status" value="1"/>
</dbReference>
<keyword evidence="1" id="KW-0472">Membrane</keyword>
<dbReference type="InterPro" id="IPR003675">
    <property type="entry name" value="Rce1/LyrA-like_dom"/>
</dbReference>